<name>A0ABR0SUX2_9HYPO</name>
<keyword evidence="2" id="KW-1185">Reference proteome</keyword>
<evidence type="ECO:0000313" key="2">
    <source>
        <dbReference type="Proteomes" id="UP001338125"/>
    </source>
</evidence>
<gene>
    <name evidence="1" type="ORF">PT974_04343</name>
</gene>
<comment type="caution">
    <text evidence="1">The sequence shown here is derived from an EMBL/GenBank/DDBJ whole genome shotgun (WGS) entry which is preliminary data.</text>
</comment>
<organism evidence="1 2">
    <name type="scientific">Cladobotryum mycophilum</name>
    <dbReference type="NCBI Taxonomy" id="491253"/>
    <lineage>
        <taxon>Eukaryota</taxon>
        <taxon>Fungi</taxon>
        <taxon>Dikarya</taxon>
        <taxon>Ascomycota</taxon>
        <taxon>Pezizomycotina</taxon>
        <taxon>Sordariomycetes</taxon>
        <taxon>Hypocreomycetidae</taxon>
        <taxon>Hypocreales</taxon>
        <taxon>Hypocreaceae</taxon>
        <taxon>Cladobotryum</taxon>
    </lineage>
</organism>
<protein>
    <submittedName>
        <fullName evidence="1">Uncharacterized protein</fullName>
    </submittedName>
</protein>
<proteinExistence type="predicted"/>
<dbReference type="Proteomes" id="UP001338125">
    <property type="component" value="Unassembled WGS sequence"/>
</dbReference>
<accession>A0ABR0SUX2</accession>
<sequence length="54" mass="5804">MELGPESHKSTTQTTPSRRAKIKMNLSGASNHPAYSYVGAKNELNPIVCLESSA</sequence>
<dbReference type="EMBL" id="JAVFKD010000004">
    <property type="protein sequence ID" value="KAK5995924.1"/>
    <property type="molecule type" value="Genomic_DNA"/>
</dbReference>
<reference evidence="1 2" key="1">
    <citation type="submission" date="2024-01" db="EMBL/GenBank/DDBJ databases">
        <title>Complete genome of Cladobotryum mycophilum ATHUM6906.</title>
        <authorList>
            <person name="Christinaki A.C."/>
            <person name="Myridakis A.I."/>
            <person name="Kouvelis V.N."/>
        </authorList>
    </citation>
    <scope>NUCLEOTIDE SEQUENCE [LARGE SCALE GENOMIC DNA]</scope>
    <source>
        <strain evidence="1 2">ATHUM6906</strain>
    </source>
</reference>
<evidence type="ECO:0000313" key="1">
    <source>
        <dbReference type="EMBL" id="KAK5995924.1"/>
    </source>
</evidence>